<gene>
    <name evidence="2" type="ORF">J2Z43_001941</name>
</gene>
<reference evidence="2 3" key="1">
    <citation type="submission" date="2021-03" db="EMBL/GenBank/DDBJ databases">
        <title>Genomic Encyclopedia of Type Strains, Phase IV (KMG-IV): sequencing the most valuable type-strain genomes for metagenomic binning, comparative biology and taxonomic classification.</title>
        <authorList>
            <person name="Goeker M."/>
        </authorList>
    </citation>
    <scope>NUCLEOTIDE SEQUENCE [LARGE SCALE GENOMIC DNA]</scope>
    <source>
        <strain evidence="2 3">DSM 1289</strain>
    </source>
</reference>
<accession>A0ABS4ECC1</accession>
<feature type="transmembrane region" description="Helical" evidence="1">
    <location>
        <begin position="15"/>
        <end position="35"/>
    </location>
</feature>
<feature type="transmembrane region" description="Helical" evidence="1">
    <location>
        <begin position="129"/>
        <end position="150"/>
    </location>
</feature>
<dbReference type="Pfam" id="PF05857">
    <property type="entry name" value="TraX"/>
    <property type="match status" value="1"/>
</dbReference>
<dbReference type="EMBL" id="JAGGJX010000003">
    <property type="protein sequence ID" value="MBP1855546.1"/>
    <property type="molecule type" value="Genomic_DNA"/>
</dbReference>
<dbReference type="Proteomes" id="UP000767291">
    <property type="component" value="Unassembled WGS sequence"/>
</dbReference>
<evidence type="ECO:0008006" key="4">
    <source>
        <dbReference type="Google" id="ProtNLM"/>
    </source>
</evidence>
<keyword evidence="1" id="KW-0472">Membrane</keyword>
<dbReference type="RefSeq" id="WP_209456965.1">
    <property type="nucleotide sequence ID" value="NZ_BAAACS010000011.1"/>
</dbReference>
<evidence type="ECO:0000256" key="1">
    <source>
        <dbReference type="SAM" id="Phobius"/>
    </source>
</evidence>
<feature type="transmembrane region" description="Helical" evidence="1">
    <location>
        <begin position="170"/>
        <end position="190"/>
    </location>
</feature>
<feature type="transmembrane region" description="Helical" evidence="1">
    <location>
        <begin position="41"/>
        <end position="59"/>
    </location>
</feature>
<feature type="transmembrane region" description="Helical" evidence="1">
    <location>
        <begin position="197"/>
        <end position="216"/>
    </location>
</feature>
<dbReference type="InterPro" id="IPR008875">
    <property type="entry name" value="TraX"/>
</dbReference>
<feature type="transmembrane region" description="Helical" evidence="1">
    <location>
        <begin position="95"/>
        <end position="117"/>
    </location>
</feature>
<keyword evidence="1" id="KW-1133">Transmembrane helix</keyword>
<organism evidence="2 3">
    <name type="scientific">Metaclostridioides mangenotii</name>
    <dbReference type="NCBI Taxonomy" id="1540"/>
    <lineage>
        <taxon>Bacteria</taxon>
        <taxon>Bacillati</taxon>
        <taxon>Bacillota</taxon>
        <taxon>Clostridia</taxon>
        <taxon>Peptostreptococcales</taxon>
        <taxon>Peptostreptococcaceae</taxon>
        <taxon>Metaclostridioides</taxon>
    </lineage>
</organism>
<keyword evidence="1" id="KW-0812">Transmembrane</keyword>
<evidence type="ECO:0000313" key="3">
    <source>
        <dbReference type="Proteomes" id="UP000767291"/>
    </source>
</evidence>
<sequence length="269" mass="31123">MEDIKKGITSFQLKLYGIILMVFDHIGEFFAFLGAPVWFHWLGRLVAPIFLFTSSEGYIHTRNKKKYMFRLLLGFWIMNVGNYIVNQYFQIGNMMVINNIFGTLFLGVFYMYSIDMFNEGWNEKKKSKIFGSIVLMLIPILMCVIVLIALSSTGSNSIYLKIFTTLMNIVPIPIIVEGGPLFIILAVLFYKFHGRKGMQVGALVTVALLAYFTGTGNPFTENYQWMMCLASIPIVLYNGEKGRGMRNFFYFFYPAHIYILFFISYFMQK</sequence>
<keyword evidence="3" id="KW-1185">Reference proteome</keyword>
<feature type="transmembrane region" description="Helical" evidence="1">
    <location>
        <begin position="71"/>
        <end position="89"/>
    </location>
</feature>
<name>A0ABS4ECC1_9FIRM</name>
<evidence type="ECO:0000313" key="2">
    <source>
        <dbReference type="EMBL" id="MBP1855546.1"/>
    </source>
</evidence>
<proteinExistence type="predicted"/>
<protein>
    <recommendedName>
        <fullName evidence="4">TraX protein</fullName>
    </recommendedName>
</protein>
<comment type="caution">
    <text evidence="2">The sequence shown here is derived from an EMBL/GenBank/DDBJ whole genome shotgun (WGS) entry which is preliminary data.</text>
</comment>
<feature type="transmembrane region" description="Helical" evidence="1">
    <location>
        <begin position="248"/>
        <end position="267"/>
    </location>
</feature>